<name>A0A5B7K101_PORTR</name>
<accession>A0A5B7K101</accession>
<gene>
    <name evidence="2" type="ORF">E2C01_095755</name>
</gene>
<feature type="region of interest" description="Disordered" evidence="1">
    <location>
        <begin position="47"/>
        <end position="66"/>
    </location>
</feature>
<protein>
    <submittedName>
        <fullName evidence="2">Uncharacterized protein</fullName>
    </submittedName>
</protein>
<dbReference type="Proteomes" id="UP000324222">
    <property type="component" value="Unassembled WGS sequence"/>
</dbReference>
<reference evidence="2 3" key="1">
    <citation type="submission" date="2019-05" db="EMBL/GenBank/DDBJ databases">
        <title>Another draft genome of Portunus trituberculatus and its Hox gene families provides insights of decapod evolution.</title>
        <authorList>
            <person name="Jeong J.-H."/>
            <person name="Song I."/>
            <person name="Kim S."/>
            <person name="Choi T."/>
            <person name="Kim D."/>
            <person name="Ryu S."/>
            <person name="Kim W."/>
        </authorList>
    </citation>
    <scope>NUCLEOTIDE SEQUENCE [LARGE SCALE GENOMIC DNA]</scope>
    <source>
        <tissue evidence="2">Muscle</tissue>
    </source>
</reference>
<keyword evidence="3" id="KW-1185">Reference proteome</keyword>
<dbReference type="AlphaFoldDB" id="A0A5B7K101"/>
<dbReference type="EMBL" id="VSRR010122268">
    <property type="protein sequence ID" value="MPD00294.1"/>
    <property type="molecule type" value="Genomic_DNA"/>
</dbReference>
<sequence length="66" mass="7586">MAVTLRKRPKLHEHIPSRVHRGCYLSEVRFSSLSQWSVLRTQCSGPHHTLAGLNGPRQEQRDVPRS</sequence>
<comment type="caution">
    <text evidence="2">The sequence shown here is derived from an EMBL/GenBank/DDBJ whole genome shotgun (WGS) entry which is preliminary data.</text>
</comment>
<evidence type="ECO:0000313" key="3">
    <source>
        <dbReference type="Proteomes" id="UP000324222"/>
    </source>
</evidence>
<evidence type="ECO:0000256" key="1">
    <source>
        <dbReference type="SAM" id="MobiDB-lite"/>
    </source>
</evidence>
<organism evidence="2 3">
    <name type="scientific">Portunus trituberculatus</name>
    <name type="common">Swimming crab</name>
    <name type="synonym">Neptunus trituberculatus</name>
    <dbReference type="NCBI Taxonomy" id="210409"/>
    <lineage>
        <taxon>Eukaryota</taxon>
        <taxon>Metazoa</taxon>
        <taxon>Ecdysozoa</taxon>
        <taxon>Arthropoda</taxon>
        <taxon>Crustacea</taxon>
        <taxon>Multicrustacea</taxon>
        <taxon>Malacostraca</taxon>
        <taxon>Eumalacostraca</taxon>
        <taxon>Eucarida</taxon>
        <taxon>Decapoda</taxon>
        <taxon>Pleocyemata</taxon>
        <taxon>Brachyura</taxon>
        <taxon>Eubrachyura</taxon>
        <taxon>Portunoidea</taxon>
        <taxon>Portunidae</taxon>
        <taxon>Portuninae</taxon>
        <taxon>Portunus</taxon>
    </lineage>
</organism>
<proteinExistence type="predicted"/>
<evidence type="ECO:0000313" key="2">
    <source>
        <dbReference type="EMBL" id="MPD00294.1"/>
    </source>
</evidence>